<evidence type="ECO:0000256" key="3">
    <source>
        <dbReference type="ARBA" id="ARBA00023004"/>
    </source>
</evidence>
<evidence type="ECO:0000256" key="4">
    <source>
        <dbReference type="ARBA" id="ARBA00023014"/>
    </source>
</evidence>
<dbReference type="PROSITE" id="PS51918">
    <property type="entry name" value="RADICAL_SAM"/>
    <property type="match status" value="1"/>
</dbReference>
<dbReference type="SFLD" id="SFLDG01280">
    <property type="entry name" value="HydE/PylB-like"/>
    <property type="match status" value="1"/>
</dbReference>
<evidence type="ECO:0000256" key="7">
    <source>
        <dbReference type="SAM" id="MobiDB-lite"/>
    </source>
</evidence>
<comment type="caution">
    <text evidence="9">The sequence shown here is derived from an EMBL/GenBank/DDBJ whole genome shotgun (WGS) entry which is preliminary data.</text>
</comment>
<dbReference type="InterPro" id="IPR034422">
    <property type="entry name" value="HydE/PylB-like"/>
</dbReference>
<keyword evidence="3 5" id="KW-0408">Iron</keyword>
<dbReference type="RefSeq" id="WP_149879610.1">
    <property type="nucleotide sequence ID" value="NZ_DBFMZO010000111.1"/>
</dbReference>
<feature type="binding site" evidence="6">
    <location>
        <position position="176"/>
    </location>
    <ligand>
        <name>S-adenosyl-L-methionine</name>
        <dbReference type="ChEBI" id="CHEBI:59789"/>
    </ligand>
</feature>
<dbReference type="SUPFAM" id="SSF102114">
    <property type="entry name" value="Radical SAM enzymes"/>
    <property type="match status" value="1"/>
</dbReference>
<dbReference type="InterPro" id="IPR024021">
    <property type="entry name" value="FeFe-hyd_HydE_rSAM"/>
</dbReference>
<dbReference type="GO" id="GO:0046872">
    <property type="term" value="F:metal ion binding"/>
    <property type="evidence" value="ECO:0007669"/>
    <property type="project" value="UniProtKB-KW"/>
</dbReference>
<dbReference type="SFLD" id="SFLDG01060">
    <property type="entry name" value="BATS_domain_containing"/>
    <property type="match status" value="1"/>
</dbReference>
<proteinExistence type="predicted"/>
<dbReference type="SMART" id="SM00729">
    <property type="entry name" value="Elp3"/>
    <property type="match status" value="1"/>
</dbReference>
<feature type="domain" description="Radical SAM core" evidence="8">
    <location>
        <begin position="51"/>
        <end position="286"/>
    </location>
</feature>
<evidence type="ECO:0000259" key="8">
    <source>
        <dbReference type="PROSITE" id="PS51918"/>
    </source>
</evidence>
<dbReference type="CDD" id="cd01335">
    <property type="entry name" value="Radical_SAM"/>
    <property type="match status" value="1"/>
</dbReference>
<protein>
    <submittedName>
        <fullName evidence="9">[FeFe] hydrogenase H-cluster radical SAM maturase HydE</fullName>
    </submittedName>
</protein>
<keyword evidence="1 5" id="KW-0949">S-adenosyl-L-methionine</keyword>
<evidence type="ECO:0000313" key="9">
    <source>
        <dbReference type="EMBL" id="MTU44405.1"/>
    </source>
</evidence>
<feature type="binding site" evidence="5">
    <location>
        <position position="65"/>
    </location>
    <ligand>
        <name>[4Fe-4S] cluster</name>
        <dbReference type="ChEBI" id="CHEBI:49883"/>
        <note>4Fe-4S-S-AdoMet</note>
    </ligand>
</feature>
<dbReference type="Proteomes" id="UP000462362">
    <property type="component" value="Unassembled WGS sequence"/>
</dbReference>
<dbReference type="Gene3D" id="3.20.20.70">
    <property type="entry name" value="Aldolase class I"/>
    <property type="match status" value="1"/>
</dbReference>
<feature type="compositionally biased region" description="Polar residues" evidence="7">
    <location>
        <begin position="365"/>
        <end position="378"/>
    </location>
</feature>
<keyword evidence="4 5" id="KW-0411">Iron-sulfur</keyword>
<feature type="region of interest" description="Disordered" evidence="7">
    <location>
        <begin position="365"/>
        <end position="388"/>
    </location>
</feature>
<organism evidence="9 10">
    <name type="scientific">Parasutterella excrementihominis</name>
    <dbReference type="NCBI Taxonomy" id="487175"/>
    <lineage>
        <taxon>Bacteria</taxon>
        <taxon>Pseudomonadati</taxon>
        <taxon>Pseudomonadota</taxon>
        <taxon>Betaproteobacteria</taxon>
        <taxon>Burkholderiales</taxon>
        <taxon>Sutterellaceae</taxon>
        <taxon>Parasutterella</taxon>
    </lineage>
</organism>
<dbReference type="Pfam" id="PF04055">
    <property type="entry name" value="Radical_SAM"/>
    <property type="match status" value="1"/>
</dbReference>
<dbReference type="GO" id="GO:0051539">
    <property type="term" value="F:4 iron, 4 sulfur cluster binding"/>
    <property type="evidence" value="ECO:0007669"/>
    <property type="project" value="UniProtKB-KW"/>
</dbReference>
<name>A0A6I3S3W4_9BURK</name>
<feature type="binding site" evidence="5">
    <location>
        <position position="69"/>
    </location>
    <ligand>
        <name>[4Fe-4S] cluster</name>
        <dbReference type="ChEBI" id="CHEBI:49883"/>
        <note>4Fe-4S-S-AdoMet</note>
    </ligand>
</feature>
<dbReference type="AlphaFoldDB" id="A0A6I3S3W4"/>
<dbReference type="NCBIfam" id="TIGR03956">
    <property type="entry name" value="rSAM_HydE"/>
    <property type="match status" value="1"/>
</dbReference>
<keyword evidence="2" id="KW-0479">Metal-binding</keyword>
<evidence type="ECO:0000256" key="5">
    <source>
        <dbReference type="PIRSR" id="PIRSR004762-1"/>
    </source>
</evidence>
<dbReference type="PIRSF" id="PIRSF004762">
    <property type="entry name" value="CHP00423"/>
    <property type="match status" value="1"/>
</dbReference>
<reference evidence="9 10" key="1">
    <citation type="journal article" date="2019" name="Nat. Med.">
        <title>A library of human gut bacterial isolates paired with longitudinal multiomics data enables mechanistic microbiome research.</title>
        <authorList>
            <person name="Poyet M."/>
            <person name="Groussin M."/>
            <person name="Gibbons S.M."/>
            <person name="Avila-Pacheco J."/>
            <person name="Jiang X."/>
            <person name="Kearney S.M."/>
            <person name="Perrotta A.R."/>
            <person name="Berdy B."/>
            <person name="Zhao S."/>
            <person name="Lieberman T.D."/>
            <person name="Swanson P.K."/>
            <person name="Smith M."/>
            <person name="Roesemann S."/>
            <person name="Alexander J.E."/>
            <person name="Rich S.A."/>
            <person name="Livny J."/>
            <person name="Vlamakis H."/>
            <person name="Clish C."/>
            <person name="Bullock K."/>
            <person name="Deik A."/>
            <person name="Scott J."/>
            <person name="Pierce K.A."/>
            <person name="Xavier R.J."/>
            <person name="Alm E.J."/>
        </authorList>
    </citation>
    <scope>NUCLEOTIDE SEQUENCE [LARGE SCALE GENOMIC DNA]</scope>
    <source>
        <strain evidence="9 10">BIOML-A2</strain>
    </source>
</reference>
<dbReference type="GO" id="GO:0016740">
    <property type="term" value="F:transferase activity"/>
    <property type="evidence" value="ECO:0007669"/>
    <property type="project" value="TreeGrafter"/>
</dbReference>
<dbReference type="InterPro" id="IPR013785">
    <property type="entry name" value="Aldolase_TIM"/>
</dbReference>
<evidence type="ECO:0000313" key="10">
    <source>
        <dbReference type="Proteomes" id="UP000462362"/>
    </source>
</evidence>
<keyword evidence="5" id="KW-0004">4Fe-4S</keyword>
<evidence type="ECO:0000256" key="6">
    <source>
        <dbReference type="PIRSR" id="PIRSR004762-2"/>
    </source>
</evidence>
<feature type="binding site" evidence="6">
    <location>
        <position position="251"/>
    </location>
    <ligand>
        <name>S-adenosyl-L-methionine</name>
        <dbReference type="ChEBI" id="CHEBI:59789"/>
    </ligand>
</feature>
<accession>A0A6I3S3W4</accession>
<dbReference type="InterPro" id="IPR007197">
    <property type="entry name" value="rSAM"/>
</dbReference>
<evidence type="ECO:0000256" key="2">
    <source>
        <dbReference type="ARBA" id="ARBA00022723"/>
    </source>
</evidence>
<dbReference type="PANTHER" id="PTHR43726:SF1">
    <property type="entry name" value="BIOTIN SYNTHASE"/>
    <property type="match status" value="1"/>
</dbReference>
<sequence>MKLNGNSLDEVLKKETLSDEDIVFLLGLTDPEDCTKLQQAAYEKTTELMGNKVYYRGLIEVSNVCTVDCRYCGIRKDNHVVSRYTLTKKEILSAALFAAENGYGSICLQAGERNDPKFVSFISDCLREIHRKTVSESLPDGLGITLSLGDQTKEVYEEWAEASGNRKNLRYLARFESSNHELFDFLHNVPHKKSKQLEHRLQCLQWLKECGYQVGTGVMIGIPGQTLKDLCSDIRLFQKLEADMIGMGPYLMSEGGDLNSLGQTENKKLFQLSLNMIAITRLVMGNINIAAATAMQVLDPQGRETAISYGANVVMPNLTPLQYREGYQLYDKKPGLKDDPETFGLKLEGRIQSKGREVGWNLSGSSRKWLNRTGNSQEGYDGKKSAGEQSVVWIKSTAS</sequence>
<comment type="cofactor">
    <cofactor evidence="5">
        <name>[4Fe-4S] cluster</name>
        <dbReference type="ChEBI" id="CHEBI:49883"/>
    </cofactor>
    <text evidence="5">Binds 1 [4Fe-4S] cluster. The cluster is coordinated with 3 cysteines and an exchangeable S-adenosyl-L-methionine.</text>
</comment>
<evidence type="ECO:0000256" key="1">
    <source>
        <dbReference type="ARBA" id="ARBA00022691"/>
    </source>
</evidence>
<dbReference type="PANTHER" id="PTHR43726">
    <property type="entry name" value="3-METHYLORNITHINE SYNTHASE"/>
    <property type="match status" value="1"/>
</dbReference>
<dbReference type="SFLD" id="SFLDS00029">
    <property type="entry name" value="Radical_SAM"/>
    <property type="match status" value="1"/>
</dbReference>
<dbReference type="EMBL" id="WNCL01000072">
    <property type="protein sequence ID" value="MTU44405.1"/>
    <property type="molecule type" value="Genomic_DNA"/>
</dbReference>
<dbReference type="InterPro" id="IPR006638">
    <property type="entry name" value="Elp3/MiaA/NifB-like_rSAM"/>
</dbReference>
<dbReference type="InterPro" id="IPR058240">
    <property type="entry name" value="rSAM_sf"/>
</dbReference>
<feature type="binding site" evidence="5">
    <location>
        <position position="72"/>
    </location>
    <ligand>
        <name>[4Fe-4S] cluster</name>
        <dbReference type="ChEBI" id="CHEBI:49883"/>
        <note>4Fe-4S-S-AdoMet</note>
    </ligand>
</feature>
<feature type="binding site" evidence="6">
    <location>
        <position position="200"/>
    </location>
    <ligand>
        <name>S-adenosyl-L-methionine</name>
        <dbReference type="ChEBI" id="CHEBI:59789"/>
    </ligand>
</feature>
<gene>
    <name evidence="9" type="primary">hydE</name>
    <name evidence="9" type="ORF">GMD42_12510</name>
</gene>